<gene>
    <name evidence="6" type="ORF">BT63DRAFT_483977</name>
</gene>
<evidence type="ECO:0000256" key="2">
    <source>
        <dbReference type="ARBA" id="ARBA00022801"/>
    </source>
</evidence>
<keyword evidence="5" id="KW-0732">Signal</keyword>
<dbReference type="PANTHER" id="PTHR22925">
    <property type="entry name" value="GLYCOSYL HYDROLASE 43 FAMILY MEMBER"/>
    <property type="match status" value="1"/>
</dbReference>
<dbReference type="GO" id="GO:0004553">
    <property type="term" value="F:hydrolase activity, hydrolyzing O-glycosyl compounds"/>
    <property type="evidence" value="ECO:0007669"/>
    <property type="project" value="InterPro"/>
</dbReference>
<dbReference type="OrthoDB" id="9970295at2759"/>
<evidence type="ECO:0000256" key="5">
    <source>
        <dbReference type="SAM" id="SignalP"/>
    </source>
</evidence>
<keyword evidence="3 4" id="KW-0326">Glycosidase</keyword>
<reference evidence="6" key="1">
    <citation type="journal article" date="2020" name="Stud. Mycol.">
        <title>101 Dothideomycetes genomes: a test case for predicting lifestyles and emergence of pathogens.</title>
        <authorList>
            <person name="Haridas S."/>
            <person name="Albert R."/>
            <person name="Binder M."/>
            <person name="Bloem J."/>
            <person name="Labutti K."/>
            <person name="Salamov A."/>
            <person name="Andreopoulos B."/>
            <person name="Baker S."/>
            <person name="Barry K."/>
            <person name="Bills G."/>
            <person name="Bluhm B."/>
            <person name="Cannon C."/>
            <person name="Castanera R."/>
            <person name="Culley D."/>
            <person name="Daum C."/>
            <person name="Ezra D."/>
            <person name="Gonzalez J."/>
            <person name="Henrissat B."/>
            <person name="Kuo A."/>
            <person name="Liang C."/>
            <person name="Lipzen A."/>
            <person name="Lutzoni F."/>
            <person name="Magnuson J."/>
            <person name="Mondo S."/>
            <person name="Nolan M."/>
            <person name="Ohm R."/>
            <person name="Pangilinan J."/>
            <person name="Park H.-J."/>
            <person name="Ramirez L."/>
            <person name="Alfaro M."/>
            <person name="Sun H."/>
            <person name="Tritt A."/>
            <person name="Yoshinaga Y."/>
            <person name="Zwiers L.-H."/>
            <person name="Turgeon B."/>
            <person name="Goodwin S."/>
            <person name="Spatafora J."/>
            <person name="Crous P."/>
            <person name="Grigoriev I."/>
        </authorList>
    </citation>
    <scope>NUCLEOTIDE SEQUENCE</scope>
    <source>
        <strain evidence="6">CBS 115976</strain>
    </source>
</reference>
<organism evidence="6 7">
    <name type="scientific">Microthyrium microscopicum</name>
    <dbReference type="NCBI Taxonomy" id="703497"/>
    <lineage>
        <taxon>Eukaryota</taxon>
        <taxon>Fungi</taxon>
        <taxon>Dikarya</taxon>
        <taxon>Ascomycota</taxon>
        <taxon>Pezizomycotina</taxon>
        <taxon>Dothideomycetes</taxon>
        <taxon>Dothideomycetes incertae sedis</taxon>
        <taxon>Microthyriales</taxon>
        <taxon>Microthyriaceae</taxon>
        <taxon>Microthyrium</taxon>
    </lineage>
</organism>
<feature type="chain" id="PRO_5025537261" evidence="5">
    <location>
        <begin position="19"/>
        <end position="540"/>
    </location>
</feature>
<dbReference type="Proteomes" id="UP000799302">
    <property type="component" value="Unassembled WGS sequence"/>
</dbReference>
<proteinExistence type="inferred from homology"/>
<dbReference type="InterPro" id="IPR006710">
    <property type="entry name" value="Glyco_hydro_43"/>
</dbReference>
<evidence type="ECO:0000313" key="7">
    <source>
        <dbReference type="Proteomes" id="UP000799302"/>
    </source>
</evidence>
<keyword evidence="2 4" id="KW-0378">Hydrolase</keyword>
<evidence type="ECO:0000256" key="4">
    <source>
        <dbReference type="RuleBase" id="RU361187"/>
    </source>
</evidence>
<dbReference type="EMBL" id="MU004244">
    <property type="protein sequence ID" value="KAF2663808.1"/>
    <property type="molecule type" value="Genomic_DNA"/>
</dbReference>
<evidence type="ECO:0000313" key="6">
    <source>
        <dbReference type="EMBL" id="KAF2663808.1"/>
    </source>
</evidence>
<keyword evidence="7" id="KW-1185">Reference proteome</keyword>
<sequence>MLFRVLAVALAGLQLALGVPLEQNAIKAEVGAKVDVAFSNHVRYLFDTDGNQVDAYGSKVNFLDGTYYLYGNAYGGSGMGQSEISQYSSNDLVHWKYEGLICTGSAGCGGGRPHIIFNEKTKKYVLWTDNGFDGYQYATSDSPKTPFTKASARAKIDPKHDALKPADFGIETINGTGYAAYSVLNFNYKQAGSIWPPINQSMYISKLNDDYTSTDLNGRLIASDKGFDLIDNEAESPDLFFRNGWFYVSASNTCGNCNGSIGLLYRAKSIDGPWIRQILSGDSCAGQVEGVFPVNTGSGEPTYVWHSTAVPGGPRVMWSGHIFQPLEFRADGSAKELDCAPKASFKISHQAGTKSVPTGKAMSAADGSPHIADYTPVCDSDLFTLYQTFTTSKAGTLKEVSVNVAKGRQLMPLVISVFRFSSYSDLVAPNYIYEKLGSRMVLPSFATDLLTTFNAITVSNLTATVKAGDHIGISITGSDFSPYCHLEYDTKAFAKTLGASTAPKLLVQGAGQNSWRGDNGKGSPVYEREGKSIKFFARID</sequence>
<dbReference type="GO" id="GO:0005975">
    <property type="term" value="P:carbohydrate metabolic process"/>
    <property type="evidence" value="ECO:0007669"/>
    <property type="project" value="InterPro"/>
</dbReference>
<dbReference type="Pfam" id="PF04616">
    <property type="entry name" value="Glyco_hydro_43"/>
    <property type="match status" value="1"/>
</dbReference>
<feature type="signal peptide" evidence="5">
    <location>
        <begin position="1"/>
        <end position="18"/>
    </location>
</feature>
<evidence type="ECO:0000256" key="1">
    <source>
        <dbReference type="ARBA" id="ARBA00009865"/>
    </source>
</evidence>
<dbReference type="AlphaFoldDB" id="A0A6A6TY81"/>
<accession>A0A6A6TY81</accession>
<dbReference type="InterPro" id="IPR023296">
    <property type="entry name" value="Glyco_hydro_beta-prop_sf"/>
</dbReference>
<name>A0A6A6TY81_9PEZI</name>
<dbReference type="Gene3D" id="2.115.10.20">
    <property type="entry name" value="Glycosyl hydrolase domain, family 43"/>
    <property type="match status" value="1"/>
</dbReference>
<dbReference type="PANTHER" id="PTHR22925:SF3">
    <property type="entry name" value="GLYCOSYL HYDROLASE FAMILY PROTEIN 43"/>
    <property type="match status" value="1"/>
</dbReference>
<protein>
    <submittedName>
        <fullName evidence="6">Arabinanase/levansucrase/invertase</fullName>
    </submittedName>
</protein>
<evidence type="ECO:0000256" key="3">
    <source>
        <dbReference type="ARBA" id="ARBA00023295"/>
    </source>
</evidence>
<comment type="similarity">
    <text evidence="1 4">Belongs to the glycosyl hydrolase 43 family.</text>
</comment>
<dbReference type="SUPFAM" id="SSF75005">
    <property type="entry name" value="Arabinanase/levansucrase/invertase"/>
    <property type="match status" value="1"/>
</dbReference>